<proteinExistence type="predicted"/>
<reference evidence="1 2" key="1">
    <citation type="submission" date="2016-04" db="EMBL/GenBank/DDBJ databases">
        <title>Genome analyses suggest a sexual origin of heterokaryosis in a supposedly ancient asexual fungus.</title>
        <authorList>
            <person name="Ropars J."/>
            <person name="Sedzielewska K."/>
            <person name="Noel J."/>
            <person name="Charron P."/>
            <person name="Farinelli L."/>
            <person name="Marton T."/>
            <person name="Kruger M."/>
            <person name="Pelin A."/>
            <person name="Brachmann A."/>
            <person name="Corradi N."/>
        </authorList>
    </citation>
    <scope>NUCLEOTIDE SEQUENCE [LARGE SCALE GENOMIC DNA]</scope>
    <source>
        <strain evidence="1 2">A5</strain>
    </source>
</reference>
<evidence type="ECO:0000313" key="1">
    <source>
        <dbReference type="EMBL" id="PKB92397.1"/>
    </source>
</evidence>
<sequence>MPPLPPILTQYIVKTDVKVNKSNLKTFCKPCIDKLGEEEGHKVWFPNKKDRIIQHFKKCPNFFARTNEEKRENIFACLQPNNNTQNLVIPQKRPYKYLKFVICN</sequence>
<evidence type="ECO:0000313" key="2">
    <source>
        <dbReference type="Proteomes" id="UP000232722"/>
    </source>
</evidence>
<dbReference type="VEuPathDB" id="FungiDB:FUN_019891"/>
<dbReference type="AlphaFoldDB" id="A0A2N0NCU0"/>
<gene>
    <name evidence="1" type="ORF">RhiirA5_444849</name>
</gene>
<dbReference type="VEuPathDB" id="FungiDB:RhiirA1_470139"/>
<organism evidence="1 2">
    <name type="scientific">Rhizophagus irregularis</name>
    <dbReference type="NCBI Taxonomy" id="588596"/>
    <lineage>
        <taxon>Eukaryota</taxon>
        <taxon>Fungi</taxon>
        <taxon>Fungi incertae sedis</taxon>
        <taxon>Mucoromycota</taxon>
        <taxon>Glomeromycotina</taxon>
        <taxon>Glomeromycetes</taxon>
        <taxon>Glomerales</taxon>
        <taxon>Glomeraceae</taxon>
        <taxon>Rhizophagus</taxon>
    </lineage>
</organism>
<name>A0A2N0NCU0_9GLOM</name>
<dbReference type="VEuPathDB" id="FungiDB:RhiirFUN_020449"/>
<accession>A0A2N0NCU0</accession>
<reference evidence="1 2" key="2">
    <citation type="submission" date="2017-09" db="EMBL/GenBank/DDBJ databases">
        <title>Extensive intraspecific genome diversity in a model arbuscular mycorrhizal fungus.</title>
        <authorList>
            <person name="Chen E.C."/>
            <person name="Morin E."/>
            <person name="Beaudet D."/>
            <person name="Noel J."/>
            <person name="Ndikumana S."/>
            <person name="Charron P."/>
            <person name="St-Onge C."/>
            <person name="Giorgi J."/>
            <person name="Grigoriev I.V."/>
            <person name="Roux C."/>
            <person name="Martin F.M."/>
            <person name="Corradi N."/>
        </authorList>
    </citation>
    <scope>NUCLEOTIDE SEQUENCE [LARGE SCALE GENOMIC DNA]</scope>
    <source>
        <strain evidence="1 2">A5</strain>
    </source>
</reference>
<comment type="caution">
    <text evidence="1">The sequence shown here is derived from an EMBL/GenBank/DDBJ whole genome shotgun (WGS) entry which is preliminary data.</text>
</comment>
<protein>
    <submittedName>
        <fullName evidence="1">Uncharacterized protein</fullName>
    </submittedName>
</protein>
<dbReference type="EMBL" id="LLXJ01011219">
    <property type="protein sequence ID" value="PKB92397.1"/>
    <property type="molecule type" value="Genomic_DNA"/>
</dbReference>
<dbReference type="Proteomes" id="UP000232722">
    <property type="component" value="Unassembled WGS sequence"/>
</dbReference>